<accession>A0A2T7CTK9</accession>
<evidence type="ECO:0000259" key="2">
    <source>
        <dbReference type="Pfam" id="PF09133"/>
    </source>
</evidence>
<evidence type="ECO:0000256" key="1">
    <source>
        <dbReference type="SAM" id="MobiDB-lite"/>
    </source>
</evidence>
<dbReference type="Pfam" id="PF09133">
    <property type="entry name" value="SANTA"/>
    <property type="match status" value="1"/>
</dbReference>
<gene>
    <name evidence="3" type="ORF">GQ55_7G100800</name>
</gene>
<reference evidence="3 4" key="1">
    <citation type="submission" date="2018-04" db="EMBL/GenBank/DDBJ databases">
        <title>WGS assembly of Panicum hallii var. hallii HAL2.</title>
        <authorList>
            <person name="Lovell J."/>
            <person name="Jenkins J."/>
            <person name="Lowry D."/>
            <person name="Mamidi S."/>
            <person name="Sreedasyam A."/>
            <person name="Weng X."/>
            <person name="Barry K."/>
            <person name="Bonette J."/>
            <person name="Campitelli B."/>
            <person name="Daum C."/>
            <person name="Gordon S."/>
            <person name="Gould B."/>
            <person name="Lipzen A."/>
            <person name="MacQueen A."/>
            <person name="Palacio-Mejia J."/>
            <person name="Plott C."/>
            <person name="Shakirov E."/>
            <person name="Shu S."/>
            <person name="Yoshinaga Y."/>
            <person name="Zane M."/>
            <person name="Rokhsar D."/>
            <person name="Grimwood J."/>
            <person name="Schmutz J."/>
            <person name="Juenger T."/>
        </authorList>
    </citation>
    <scope>NUCLEOTIDE SEQUENCE [LARGE SCALE GENOMIC DNA]</scope>
    <source>
        <strain evidence="4">cv. HAL2</strain>
    </source>
</reference>
<feature type="region of interest" description="Disordered" evidence="1">
    <location>
        <begin position="40"/>
        <end position="95"/>
    </location>
</feature>
<feature type="compositionally biased region" description="Basic residues" evidence="1">
    <location>
        <begin position="41"/>
        <end position="52"/>
    </location>
</feature>
<dbReference type="InterPro" id="IPR015216">
    <property type="entry name" value="SANTA"/>
</dbReference>
<dbReference type="STRING" id="1504633.A0A2T7CTK9"/>
<dbReference type="OrthoDB" id="118550at2759"/>
<proteinExistence type="predicted"/>
<dbReference type="PANTHER" id="PTHR35311">
    <property type="entry name" value="KINETOCHORE-ASSOCIATED PROTEIN KNL-2 HOMOLOG"/>
    <property type="match status" value="1"/>
</dbReference>
<feature type="domain" description="SANTA" evidence="2">
    <location>
        <begin position="104"/>
        <end position="206"/>
    </location>
</feature>
<dbReference type="AlphaFoldDB" id="A0A2T7CTK9"/>
<feature type="region of interest" description="Disordered" evidence="1">
    <location>
        <begin position="302"/>
        <end position="331"/>
    </location>
</feature>
<feature type="compositionally biased region" description="Pro residues" evidence="1">
    <location>
        <begin position="57"/>
        <end position="77"/>
    </location>
</feature>
<keyword evidence="4" id="KW-1185">Reference proteome</keyword>
<dbReference type="EMBL" id="CM009755">
    <property type="protein sequence ID" value="PUZ46672.1"/>
    <property type="molecule type" value="Genomic_DNA"/>
</dbReference>
<feature type="region of interest" description="Disordered" evidence="1">
    <location>
        <begin position="473"/>
        <end position="563"/>
    </location>
</feature>
<evidence type="ECO:0000313" key="3">
    <source>
        <dbReference type="EMBL" id="PUZ46672.1"/>
    </source>
</evidence>
<dbReference type="Gramene" id="PUZ46672">
    <property type="protein sequence ID" value="PUZ46672"/>
    <property type="gene ID" value="GQ55_7G100800"/>
</dbReference>
<name>A0A2T7CTK9_9POAL</name>
<dbReference type="PANTHER" id="PTHR35311:SF1">
    <property type="entry name" value="PROTEIN EMBRYO DEFECTIVE 1674"/>
    <property type="match status" value="1"/>
</dbReference>
<protein>
    <recommendedName>
        <fullName evidence="2">SANTA domain-containing protein</fullName>
    </recommendedName>
</protein>
<feature type="compositionally biased region" description="Basic and acidic residues" evidence="1">
    <location>
        <begin position="315"/>
        <end position="324"/>
    </location>
</feature>
<evidence type="ECO:0000313" key="4">
    <source>
        <dbReference type="Proteomes" id="UP000244336"/>
    </source>
</evidence>
<dbReference type="InterPro" id="IPR053090">
    <property type="entry name" value="Centromere_KNL-2_homolog"/>
</dbReference>
<organism evidence="3 4">
    <name type="scientific">Panicum hallii var. hallii</name>
    <dbReference type="NCBI Taxonomy" id="1504633"/>
    <lineage>
        <taxon>Eukaryota</taxon>
        <taxon>Viridiplantae</taxon>
        <taxon>Streptophyta</taxon>
        <taxon>Embryophyta</taxon>
        <taxon>Tracheophyta</taxon>
        <taxon>Spermatophyta</taxon>
        <taxon>Magnoliopsida</taxon>
        <taxon>Liliopsida</taxon>
        <taxon>Poales</taxon>
        <taxon>Poaceae</taxon>
        <taxon>PACMAD clade</taxon>
        <taxon>Panicoideae</taxon>
        <taxon>Panicodae</taxon>
        <taxon>Paniceae</taxon>
        <taxon>Panicinae</taxon>
        <taxon>Panicum</taxon>
        <taxon>Panicum sect. Panicum</taxon>
    </lineage>
</organism>
<sequence length="563" mass="61494">MARCRKKEKKWGVAGSGAALLASWLLGFLALAFSTVPFSFSKRRTPPSRGPRRSSSPPCPAPPPPPLPEMASEPPPGSTGGAQRTPPEPRAPAAPRVSYEQRCVVLVDWWLERVEREEGKVRVAGTPHAPQMRKGASSSKANRKVAGRVFRSAAIAKRHDDTAIETEDGCLIRIGRVLNIPRTLDNGFPQKVCECFEFGFPLQWLKFLNPNMEQQNEQSQSESTADAPRHSVEYYMEKLLRDMSTNSMRYAFTENDFYSSTGYSSNTDGPAIQSLSNLTDGNASNMAASWGLYGGTRNMPEKPLTPPGETCKTGQESDQHERTQIDASEQGIVNRSVSSVSVNLSTGSICPTSKVDESILVPSKIVPVEKEGYRSRVDCCQAEEAADIPENRNMQSCSSEHEMVTLPIDSAIVNENLNSTSSDLGEPGTPKCGKASVNLGTTDALELTTEGMNPQFGAVRGSEDSTVRRLRSGKVFGTPSGGPVKRRYKKKNIQHEASSKMMAPNEGGTSTTDLTSHENDSSAAGIVAEDKEETHDSHRKGQGSQMKNTKRKREYKRLFSNFL</sequence>
<dbReference type="Proteomes" id="UP000244336">
    <property type="component" value="Chromosome 7"/>
</dbReference>